<dbReference type="Pfam" id="PF10447">
    <property type="entry name" value="EXOSC1"/>
    <property type="match status" value="1"/>
</dbReference>
<feature type="domain" description="Exosome complex component N-terminal" evidence="5">
    <location>
        <begin position="45"/>
        <end position="81"/>
    </location>
</feature>
<comment type="caution">
    <text evidence="6">The sequence shown here is derived from an EMBL/GenBank/DDBJ whole genome shotgun (WGS) entry which is preliminary data.</text>
</comment>
<dbReference type="Gene3D" id="2.40.50.100">
    <property type="match status" value="1"/>
</dbReference>
<reference evidence="6" key="2">
    <citation type="submission" date="2020-11" db="EMBL/GenBank/DDBJ databases">
        <authorList>
            <person name="McCartney M.A."/>
            <person name="Auch B."/>
            <person name="Kono T."/>
            <person name="Mallez S."/>
            <person name="Becker A."/>
            <person name="Gohl D.M."/>
            <person name="Silverstein K.A.T."/>
            <person name="Koren S."/>
            <person name="Bechman K.B."/>
            <person name="Herman A."/>
            <person name="Abrahante J.E."/>
            <person name="Garbe J."/>
        </authorList>
    </citation>
    <scope>NUCLEOTIDE SEQUENCE</scope>
    <source>
        <strain evidence="6">Duluth1</strain>
        <tissue evidence="6">Whole animal</tissue>
    </source>
</reference>
<dbReference type="GO" id="GO:0006396">
    <property type="term" value="P:RNA processing"/>
    <property type="evidence" value="ECO:0007669"/>
    <property type="project" value="InterPro"/>
</dbReference>
<dbReference type="InterPro" id="IPR025721">
    <property type="entry name" value="Exosome_cplx_N_dom"/>
</dbReference>
<proteinExistence type="predicted"/>
<dbReference type="PANTHER" id="PTHR12686">
    <property type="entry name" value="3'-5' EXORIBONUCLEASE CSL4-RELATED"/>
    <property type="match status" value="1"/>
</dbReference>
<feature type="domain" description="Exosome complex component CSL4 C-terminal" evidence="4">
    <location>
        <begin position="132"/>
        <end position="174"/>
    </location>
</feature>
<dbReference type="Pfam" id="PF14382">
    <property type="entry name" value="ECR1_N"/>
    <property type="match status" value="1"/>
</dbReference>
<dbReference type="InterPro" id="IPR019495">
    <property type="entry name" value="EXOSC1_C"/>
</dbReference>
<evidence type="ECO:0000259" key="4">
    <source>
        <dbReference type="Pfam" id="PF10447"/>
    </source>
</evidence>
<gene>
    <name evidence="6" type="ORF">DPMN_165839</name>
</gene>
<dbReference type="Proteomes" id="UP000828390">
    <property type="component" value="Unassembled WGS sequence"/>
</dbReference>
<evidence type="ECO:0000259" key="5">
    <source>
        <dbReference type="Pfam" id="PF14382"/>
    </source>
</evidence>
<protein>
    <recommendedName>
        <fullName evidence="8">Exosome complex component CSL4</fullName>
    </recommendedName>
</protein>
<dbReference type="EMBL" id="JAIWYP010000008">
    <property type="protein sequence ID" value="KAH3787712.1"/>
    <property type="molecule type" value="Genomic_DNA"/>
</dbReference>
<evidence type="ECO:0000256" key="1">
    <source>
        <dbReference type="ARBA" id="ARBA00004604"/>
    </source>
</evidence>
<name>A0A9D4F1G4_DREPO</name>
<dbReference type="PANTHER" id="PTHR12686:SF8">
    <property type="entry name" value="EXOSOME COMPLEX COMPONENT CSL4"/>
    <property type="match status" value="1"/>
</dbReference>
<dbReference type="GO" id="GO:0000176">
    <property type="term" value="C:nuclear exosome (RNase complex)"/>
    <property type="evidence" value="ECO:0007669"/>
    <property type="project" value="TreeGrafter"/>
</dbReference>
<comment type="subcellular location">
    <subcellularLocation>
        <location evidence="1">Nucleus</location>
        <location evidence="1">Nucleolus</location>
    </subcellularLocation>
</comment>
<dbReference type="GO" id="GO:0003723">
    <property type="term" value="F:RNA binding"/>
    <property type="evidence" value="ECO:0007669"/>
    <property type="project" value="InterPro"/>
</dbReference>
<dbReference type="FunFam" id="2.40.50.140:FF:000198">
    <property type="entry name" value="Exosome complex component CSL4"/>
    <property type="match status" value="1"/>
</dbReference>
<reference evidence="6" key="1">
    <citation type="journal article" date="2019" name="bioRxiv">
        <title>The Genome of the Zebra Mussel, Dreissena polymorpha: A Resource for Invasive Species Research.</title>
        <authorList>
            <person name="McCartney M.A."/>
            <person name="Auch B."/>
            <person name="Kono T."/>
            <person name="Mallez S."/>
            <person name="Zhang Y."/>
            <person name="Obille A."/>
            <person name="Becker A."/>
            <person name="Abrahante J.E."/>
            <person name="Garbe J."/>
            <person name="Badalamenti J.P."/>
            <person name="Herman A."/>
            <person name="Mangelson H."/>
            <person name="Liachko I."/>
            <person name="Sullivan S."/>
            <person name="Sone E.D."/>
            <person name="Koren S."/>
            <person name="Silverstein K.A.T."/>
            <person name="Beckman K.B."/>
            <person name="Gohl D.M."/>
        </authorList>
    </citation>
    <scope>NUCLEOTIDE SEQUENCE</scope>
    <source>
        <strain evidence="6">Duluth1</strain>
        <tissue evidence="6">Whole animal</tissue>
    </source>
</reference>
<evidence type="ECO:0008006" key="8">
    <source>
        <dbReference type="Google" id="ProtNLM"/>
    </source>
</evidence>
<dbReference type="InterPro" id="IPR012340">
    <property type="entry name" value="NA-bd_OB-fold"/>
</dbReference>
<dbReference type="InterPro" id="IPR039771">
    <property type="entry name" value="Csl4"/>
</dbReference>
<dbReference type="SUPFAM" id="SSF110324">
    <property type="entry name" value="Ribosomal L27 protein-like"/>
    <property type="match status" value="1"/>
</dbReference>
<sequence length="238" mass="26521">MEKKSFKARYNEEDRYYDNKGYSSVDYNYTGPFLPDVNKMAAPMICVPGQRLCPDNEKVTAGRGTYSRNGFVYSSLAGYLQTAHSEDGKNIIEVIRDGDENVVPSVDAIVTARITNVSPRFCKCSIIKVGKTDLKDSFRGMIRREDVRATEKDKVEMAKSFRPGDIVMARVISLGDSQSYLLSTAENELGVVIATSEAGVTMVPVSWCKMKCPKTRLEEHRKVAKVQARFIEYSGSGP</sequence>
<keyword evidence="3" id="KW-0271">Exosome</keyword>
<dbReference type="SUPFAM" id="SSF50249">
    <property type="entry name" value="Nucleic acid-binding proteins"/>
    <property type="match status" value="1"/>
</dbReference>
<dbReference type="AlphaFoldDB" id="A0A9D4F1G4"/>
<dbReference type="GO" id="GO:0005737">
    <property type="term" value="C:cytoplasm"/>
    <property type="evidence" value="ECO:0007669"/>
    <property type="project" value="TreeGrafter"/>
</dbReference>
<evidence type="ECO:0000256" key="2">
    <source>
        <dbReference type="ARBA" id="ARBA00022490"/>
    </source>
</evidence>
<dbReference type="GO" id="GO:0005730">
    <property type="term" value="C:nucleolus"/>
    <property type="evidence" value="ECO:0007669"/>
    <property type="project" value="UniProtKB-SubCell"/>
</dbReference>
<organism evidence="6 7">
    <name type="scientific">Dreissena polymorpha</name>
    <name type="common">Zebra mussel</name>
    <name type="synonym">Mytilus polymorpha</name>
    <dbReference type="NCBI Taxonomy" id="45954"/>
    <lineage>
        <taxon>Eukaryota</taxon>
        <taxon>Metazoa</taxon>
        <taxon>Spiralia</taxon>
        <taxon>Lophotrochozoa</taxon>
        <taxon>Mollusca</taxon>
        <taxon>Bivalvia</taxon>
        <taxon>Autobranchia</taxon>
        <taxon>Heteroconchia</taxon>
        <taxon>Euheterodonta</taxon>
        <taxon>Imparidentia</taxon>
        <taxon>Neoheterodontei</taxon>
        <taxon>Myida</taxon>
        <taxon>Dreissenoidea</taxon>
        <taxon>Dreissenidae</taxon>
        <taxon>Dreissena</taxon>
    </lineage>
</organism>
<evidence type="ECO:0000256" key="3">
    <source>
        <dbReference type="ARBA" id="ARBA00022835"/>
    </source>
</evidence>
<evidence type="ECO:0000313" key="6">
    <source>
        <dbReference type="EMBL" id="KAH3787712.1"/>
    </source>
</evidence>
<keyword evidence="2" id="KW-0963">Cytoplasm</keyword>
<accession>A0A9D4F1G4</accession>
<keyword evidence="7" id="KW-1185">Reference proteome</keyword>
<dbReference type="CDD" id="cd05791">
    <property type="entry name" value="S1_CSL4"/>
    <property type="match status" value="1"/>
</dbReference>
<evidence type="ECO:0000313" key="7">
    <source>
        <dbReference type="Proteomes" id="UP000828390"/>
    </source>
</evidence>
<dbReference type="Gene3D" id="2.40.50.140">
    <property type="entry name" value="Nucleic acid-binding proteins"/>
    <property type="match status" value="1"/>
</dbReference>